<protein>
    <submittedName>
        <fullName evidence="1">Uncharacterized protein</fullName>
    </submittedName>
</protein>
<dbReference type="EMBL" id="CAJJDN010000042">
    <property type="protein sequence ID" value="CAD8081933.1"/>
    <property type="molecule type" value="Genomic_DNA"/>
</dbReference>
<evidence type="ECO:0000313" key="1">
    <source>
        <dbReference type="EMBL" id="CAD8081933.1"/>
    </source>
</evidence>
<dbReference type="AlphaFoldDB" id="A0A8S1MXX7"/>
<accession>A0A8S1MXX7</accession>
<evidence type="ECO:0000313" key="2">
    <source>
        <dbReference type="Proteomes" id="UP000692954"/>
    </source>
</evidence>
<gene>
    <name evidence="1" type="ORF">PSON_ATCC_30995.1.T0420294</name>
</gene>
<dbReference type="Proteomes" id="UP000692954">
    <property type="component" value="Unassembled WGS sequence"/>
</dbReference>
<reference evidence="1" key="1">
    <citation type="submission" date="2021-01" db="EMBL/GenBank/DDBJ databases">
        <authorList>
            <consortium name="Genoscope - CEA"/>
            <person name="William W."/>
        </authorList>
    </citation>
    <scope>NUCLEOTIDE SEQUENCE</scope>
</reference>
<organism evidence="1 2">
    <name type="scientific">Paramecium sonneborni</name>
    <dbReference type="NCBI Taxonomy" id="65129"/>
    <lineage>
        <taxon>Eukaryota</taxon>
        <taxon>Sar</taxon>
        <taxon>Alveolata</taxon>
        <taxon>Ciliophora</taxon>
        <taxon>Intramacronucleata</taxon>
        <taxon>Oligohymenophorea</taxon>
        <taxon>Peniculida</taxon>
        <taxon>Parameciidae</taxon>
        <taxon>Paramecium</taxon>
    </lineage>
</organism>
<name>A0A8S1MXX7_9CILI</name>
<proteinExistence type="predicted"/>
<sequence length="179" mass="21898">MMITALNQWKKETIYNKKQLILCTHLQINISYRTQLIEAFNVFKINHPEKLEQKYLAIISNLKIRFICTLHLMQQIIYKDTYCQYQEIMHLFNQVIQQVVKFLHKNQLKYKLQKTYKNKLRLYDKQLKLIKQKLENYILRQLTIYDKDKSNRALLTVKCGGQMWKNQLDRINEKNINQW</sequence>
<keyword evidence="2" id="KW-1185">Reference proteome</keyword>
<comment type="caution">
    <text evidence="1">The sequence shown here is derived from an EMBL/GenBank/DDBJ whole genome shotgun (WGS) entry which is preliminary data.</text>
</comment>